<protein>
    <recommendedName>
        <fullName evidence="7">UDP-glucuronosyltransferase</fullName>
    </recommendedName>
</protein>
<dbReference type="Pfam" id="PF00201">
    <property type="entry name" value="UDPGT"/>
    <property type="match status" value="1"/>
</dbReference>
<name>A0A9N9WRK9_9DIPT</name>
<evidence type="ECO:0000256" key="1">
    <source>
        <dbReference type="ARBA" id="ARBA00009995"/>
    </source>
</evidence>
<dbReference type="PANTHER" id="PTHR48043:SF159">
    <property type="entry name" value="EG:EG0003.4 PROTEIN-RELATED"/>
    <property type="match status" value="1"/>
</dbReference>
<evidence type="ECO:0000256" key="4">
    <source>
        <dbReference type="SAM" id="SignalP"/>
    </source>
</evidence>
<evidence type="ECO:0000313" key="5">
    <source>
        <dbReference type="EMBL" id="CAG9803452.1"/>
    </source>
</evidence>
<sequence>MKALAAILIVFISLNSLQASRILFLFPTPSKSHVIIARALSTALAEKGHDVTLMSSFTTKSQLKNHREIFIELGEGTYQQMNHLMSNPTRNFYKMMNATIGISYEIGKDLMESKIMNDVMKEKFDLMVIGMAFTNFLLGLTQHFNCPVIMLSVQRHMSFTNLIIGNPLSVNTAPHIYIAKHDMNFIDRVKNFVMYGGDLLMYEIVNYHQRVIYDTYFPSTKFRSYDEALKNLSLILVNDHYTEGVVRPNIPTVVDIRGMHIKTVPDQLPNDIEKFLNEAKEGVIYFSLGTNVRADSIPQEKLQILLSVFSKLPQRVLMKWETENVAGKSDNVLIKTWLPQADILAHPNVKLFISHCGLGGIVESQYLGVPILGLPMFGDQMMNADLAEQEGWIIQMDLETLNEEEFYKNIQELLYNETYASTVKGFSRLFRDRPLSPKDTAVYWTEYVINHRGAKHMQYKAIHQNFWQRNSLDVIGFLLLSLWTIYQMMKYVWKKLIKKIIQKIIRKGTKKSEKRKKL</sequence>
<dbReference type="GO" id="GO:0008194">
    <property type="term" value="F:UDP-glycosyltransferase activity"/>
    <property type="evidence" value="ECO:0007669"/>
    <property type="project" value="InterPro"/>
</dbReference>
<feature type="chain" id="PRO_5040179923" description="UDP-glucuronosyltransferase" evidence="4">
    <location>
        <begin position="20"/>
        <end position="518"/>
    </location>
</feature>
<feature type="signal peptide" evidence="4">
    <location>
        <begin position="1"/>
        <end position="19"/>
    </location>
</feature>
<dbReference type="AlphaFoldDB" id="A0A9N9WRK9"/>
<dbReference type="OrthoDB" id="5835829at2759"/>
<keyword evidence="4" id="KW-0732">Signal</keyword>
<gene>
    <name evidence="5" type="ORF">CHIRRI_LOCUS6352</name>
</gene>
<evidence type="ECO:0000313" key="6">
    <source>
        <dbReference type="Proteomes" id="UP001153620"/>
    </source>
</evidence>
<dbReference type="EMBL" id="OU895878">
    <property type="protein sequence ID" value="CAG9803452.1"/>
    <property type="molecule type" value="Genomic_DNA"/>
</dbReference>
<reference evidence="5" key="1">
    <citation type="submission" date="2022-01" db="EMBL/GenBank/DDBJ databases">
        <authorList>
            <person name="King R."/>
        </authorList>
    </citation>
    <scope>NUCLEOTIDE SEQUENCE</scope>
</reference>
<dbReference type="InterPro" id="IPR050271">
    <property type="entry name" value="UDP-glycosyltransferase"/>
</dbReference>
<comment type="similarity">
    <text evidence="1">Belongs to the UDP-glycosyltransferase family.</text>
</comment>
<keyword evidence="6" id="KW-1185">Reference proteome</keyword>
<dbReference type="Gene3D" id="3.40.50.2000">
    <property type="entry name" value="Glycogen Phosphorylase B"/>
    <property type="match status" value="2"/>
</dbReference>
<dbReference type="PANTHER" id="PTHR48043">
    <property type="entry name" value="EG:EG0003.4 PROTEIN-RELATED"/>
    <property type="match status" value="1"/>
</dbReference>
<evidence type="ECO:0000256" key="3">
    <source>
        <dbReference type="ARBA" id="ARBA00022679"/>
    </source>
</evidence>
<evidence type="ECO:0008006" key="7">
    <source>
        <dbReference type="Google" id="ProtNLM"/>
    </source>
</evidence>
<dbReference type="Proteomes" id="UP001153620">
    <property type="component" value="Chromosome 2"/>
</dbReference>
<proteinExistence type="inferred from homology"/>
<keyword evidence="3" id="KW-0808">Transferase</keyword>
<organism evidence="5 6">
    <name type="scientific">Chironomus riparius</name>
    <dbReference type="NCBI Taxonomy" id="315576"/>
    <lineage>
        <taxon>Eukaryota</taxon>
        <taxon>Metazoa</taxon>
        <taxon>Ecdysozoa</taxon>
        <taxon>Arthropoda</taxon>
        <taxon>Hexapoda</taxon>
        <taxon>Insecta</taxon>
        <taxon>Pterygota</taxon>
        <taxon>Neoptera</taxon>
        <taxon>Endopterygota</taxon>
        <taxon>Diptera</taxon>
        <taxon>Nematocera</taxon>
        <taxon>Chironomoidea</taxon>
        <taxon>Chironomidae</taxon>
        <taxon>Chironominae</taxon>
        <taxon>Chironomus</taxon>
    </lineage>
</organism>
<dbReference type="SUPFAM" id="SSF53756">
    <property type="entry name" value="UDP-Glycosyltransferase/glycogen phosphorylase"/>
    <property type="match status" value="1"/>
</dbReference>
<evidence type="ECO:0000256" key="2">
    <source>
        <dbReference type="ARBA" id="ARBA00022676"/>
    </source>
</evidence>
<reference evidence="5" key="2">
    <citation type="submission" date="2022-10" db="EMBL/GenBank/DDBJ databases">
        <authorList>
            <consortium name="ENA_rothamsted_submissions"/>
            <consortium name="culmorum"/>
            <person name="King R."/>
        </authorList>
    </citation>
    <scope>NUCLEOTIDE SEQUENCE</scope>
</reference>
<dbReference type="FunFam" id="3.40.50.2000:FF:000050">
    <property type="entry name" value="UDP-glucuronosyltransferase"/>
    <property type="match status" value="1"/>
</dbReference>
<keyword evidence="2" id="KW-0328">Glycosyltransferase</keyword>
<dbReference type="CDD" id="cd03784">
    <property type="entry name" value="GT1_Gtf-like"/>
    <property type="match status" value="1"/>
</dbReference>
<accession>A0A9N9WRK9</accession>
<dbReference type="InterPro" id="IPR002213">
    <property type="entry name" value="UDP_glucos_trans"/>
</dbReference>